<comment type="similarity">
    <text evidence="4 5">Belongs to the kynureninase family.</text>
</comment>
<comment type="subcellular location">
    <subcellularLocation>
        <location evidence="4 5">Cytoplasm</location>
    </subcellularLocation>
</comment>
<dbReference type="AlphaFoldDB" id="A0AAD5T7Q6"/>
<dbReference type="Gene3D" id="3.90.1150.10">
    <property type="entry name" value="Aspartate Aminotransferase, domain 1"/>
    <property type="match status" value="1"/>
</dbReference>
<feature type="binding site" evidence="4">
    <location>
        <position position="280"/>
    </location>
    <ligand>
        <name>pyridoxal 5'-phosphate</name>
        <dbReference type="ChEBI" id="CHEBI:597326"/>
    </ligand>
</feature>
<comment type="cofactor">
    <cofactor evidence="4 5">
        <name>pyridoxal 5'-phosphate</name>
        <dbReference type="ChEBI" id="CHEBI:597326"/>
    </cofactor>
</comment>
<dbReference type="EMBL" id="JADGJH010000123">
    <property type="protein sequence ID" value="KAJ3137004.1"/>
    <property type="molecule type" value="Genomic_DNA"/>
</dbReference>
<dbReference type="GO" id="GO:0030429">
    <property type="term" value="F:kynureninase activity"/>
    <property type="evidence" value="ECO:0007669"/>
    <property type="project" value="UniProtKB-UniRule"/>
</dbReference>
<comment type="subunit">
    <text evidence="4 5">Homodimer.</text>
</comment>
<dbReference type="GO" id="GO:0019441">
    <property type="term" value="P:L-tryptophan catabolic process to kynurenine"/>
    <property type="evidence" value="ECO:0007669"/>
    <property type="project" value="TreeGrafter"/>
</dbReference>
<dbReference type="SUPFAM" id="SSF53383">
    <property type="entry name" value="PLP-dependent transferases"/>
    <property type="match status" value="1"/>
</dbReference>
<keyword evidence="2 4" id="KW-0378">Hydrolase</keyword>
<evidence type="ECO:0000256" key="4">
    <source>
        <dbReference type="HAMAP-Rule" id="MF_03017"/>
    </source>
</evidence>
<feature type="binding site" evidence="4">
    <location>
        <position position="142"/>
    </location>
    <ligand>
        <name>pyridoxal 5'-phosphate</name>
        <dbReference type="ChEBI" id="CHEBI:597326"/>
    </ligand>
</feature>
<dbReference type="Pfam" id="PF22580">
    <property type="entry name" value="KYNU_C"/>
    <property type="match status" value="1"/>
</dbReference>
<comment type="pathway">
    <text evidence="4 5">Amino-acid degradation; L-kynurenine degradation; L-alanine and anthranilate from L-kynurenine: step 1/1.</text>
</comment>
<reference evidence="6" key="1">
    <citation type="submission" date="2020-05" db="EMBL/GenBank/DDBJ databases">
        <title>Phylogenomic resolution of chytrid fungi.</title>
        <authorList>
            <person name="Stajich J.E."/>
            <person name="Amses K."/>
            <person name="Simmons R."/>
            <person name="Seto K."/>
            <person name="Myers J."/>
            <person name="Bonds A."/>
            <person name="Quandt C.A."/>
            <person name="Barry K."/>
            <person name="Liu P."/>
            <person name="Grigoriev I."/>
            <person name="Longcore J.E."/>
            <person name="James T.Y."/>
        </authorList>
    </citation>
    <scope>NUCLEOTIDE SEQUENCE</scope>
    <source>
        <strain evidence="6">JEL0513</strain>
    </source>
</reference>
<dbReference type="InterPro" id="IPR015422">
    <property type="entry name" value="PyrdxlP-dep_Trfase_small"/>
</dbReference>
<dbReference type="EC" id="3.7.1.3" evidence="4 5"/>
<dbReference type="HAMAP" id="MF_01970">
    <property type="entry name" value="Kynureninase"/>
    <property type="match status" value="1"/>
</dbReference>
<dbReference type="GO" id="GO:0034354">
    <property type="term" value="P:'de novo' NAD+ biosynthetic process from L-tryptophan"/>
    <property type="evidence" value="ECO:0007669"/>
    <property type="project" value="UniProtKB-UniRule"/>
</dbReference>
<dbReference type="PANTHER" id="PTHR14084:SF0">
    <property type="entry name" value="KYNURENINASE"/>
    <property type="match status" value="1"/>
</dbReference>
<organism evidence="6 7">
    <name type="scientific">Physocladia obscura</name>
    <dbReference type="NCBI Taxonomy" id="109957"/>
    <lineage>
        <taxon>Eukaryota</taxon>
        <taxon>Fungi</taxon>
        <taxon>Fungi incertae sedis</taxon>
        <taxon>Chytridiomycota</taxon>
        <taxon>Chytridiomycota incertae sedis</taxon>
        <taxon>Chytridiomycetes</taxon>
        <taxon>Chytridiales</taxon>
        <taxon>Chytriomycetaceae</taxon>
        <taxon>Physocladia</taxon>
    </lineage>
</organism>
<proteinExistence type="inferred from homology"/>
<evidence type="ECO:0000256" key="2">
    <source>
        <dbReference type="ARBA" id="ARBA00022801"/>
    </source>
</evidence>
<feature type="modified residue" description="N6-(pyridoxal phosphate)lysine" evidence="4">
    <location>
        <position position="281"/>
    </location>
</feature>
<keyword evidence="7" id="KW-1185">Reference proteome</keyword>
<dbReference type="InterPro" id="IPR010111">
    <property type="entry name" value="Kynureninase"/>
</dbReference>
<feature type="binding site" evidence="4">
    <location>
        <position position="310"/>
    </location>
    <ligand>
        <name>pyridoxal 5'-phosphate</name>
        <dbReference type="ChEBI" id="CHEBI:597326"/>
    </ligand>
</feature>
<comment type="catalytic activity">
    <reaction evidence="4 5">
        <text>L-kynurenine + H2O = anthranilate + L-alanine + H(+)</text>
        <dbReference type="Rhea" id="RHEA:16813"/>
        <dbReference type="ChEBI" id="CHEBI:15377"/>
        <dbReference type="ChEBI" id="CHEBI:15378"/>
        <dbReference type="ChEBI" id="CHEBI:16567"/>
        <dbReference type="ChEBI" id="CHEBI:57959"/>
        <dbReference type="ChEBI" id="CHEBI:57972"/>
        <dbReference type="EC" id="3.7.1.3"/>
    </reaction>
</comment>
<feature type="binding site" evidence="4">
    <location>
        <position position="143"/>
    </location>
    <ligand>
        <name>pyridoxal 5'-phosphate</name>
        <dbReference type="ChEBI" id="CHEBI:597326"/>
    </ligand>
</feature>
<comment type="caution">
    <text evidence="6">The sequence shown here is derived from an EMBL/GenBank/DDBJ whole genome shotgun (WGS) entry which is preliminary data.</text>
</comment>
<dbReference type="FunFam" id="3.40.640.10:FF:000031">
    <property type="entry name" value="Kynureninase"/>
    <property type="match status" value="1"/>
</dbReference>
<evidence type="ECO:0000256" key="3">
    <source>
        <dbReference type="ARBA" id="ARBA00022898"/>
    </source>
</evidence>
<gene>
    <name evidence="4 6" type="primary">BNA5</name>
    <name evidence="6" type="ORF">HK100_001071</name>
</gene>
<dbReference type="Gene3D" id="3.40.640.10">
    <property type="entry name" value="Type I PLP-dependent aspartate aminotransferase-like (Major domain)"/>
    <property type="match status" value="1"/>
</dbReference>
<protein>
    <recommendedName>
        <fullName evidence="4 5">Kynureninase</fullName>
        <ecNumber evidence="4 5">3.7.1.3</ecNumber>
    </recommendedName>
    <alternativeName>
        <fullName evidence="4">Biosynthesis of nicotinic acid protein 5</fullName>
    </alternativeName>
    <alternativeName>
        <fullName evidence="4">L-kynurenine hydrolase</fullName>
    </alternativeName>
</protein>
<dbReference type="GO" id="GO:0043420">
    <property type="term" value="P:anthranilate metabolic process"/>
    <property type="evidence" value="ECO:0007669"/>
    <property type="project" value="UniProtKB-UniRule"/>
</dbReference>
<dbReference type="GO" id="GO:0019805">
    <property type="term" value="P:quinolinate biosynthetic process"/>
    <property type="evidence" value="ECO:0007669"/>
    <property type="project" value="UniProtKB-UniRule"/>
</dbReference>
<evidence type="ECO:0000256" key="1">
    <source>
        <dbReference type="ARBA" id="ARBA00022642"/>
    </source>
</evidence>
<name>A0AAD5T7Q6_9FUNG</name>
<keyword evidence="4 5" id="KW-0963">Cytoplasm</keyword>
<keyword evidence="1 4" id="KW-0662">Pyridine nucleotide biosynthesis</keyword>
<dbReference type="PIRSF" id="PIRSF038800">
    <property type="entry name" value="KYNU"/>
    <property type="match status" value="1"/>
</dbReference>
<comment type="pathway">
    <text evidence="4 5">Cofactor biosynthesis; NAD(+) biosynthesis; quinolinate from L-kynurenine: step 2/3.</text>
</comment>
<evidence type="ECO:0000256" key="5">
    <source>
        <dbReference type="PIRNR" id="PIRNR038800"/>
    </source>
</evidence>
<keyword evidence="3 4" id="KW-0663">Pyridoxal phosphate</keyword>
<feature type="binding site" evidence="4">
    <location>
        <position position="226"/>
    </location>
    <ligand>
        <name>pyridoxal 5'-phosphate</name>
        <dbReference type="ChEBI" id="CHEBI:597326"/>
    </ligand>
</feature>
<dbReference type="Proteomes" id="UP001211907">
    <property type="component" value="Unassembled WGS sequence"/>
</dbReference>
<sequence length="460" mass="50684">MASSSVHAPLSKLRSVAAAHGLSTSLASAAFAVRMDSELPAVYRADFSFPHVSDITKNIHPSRAHLHTADAVYMIGNSLGLMPVATRRLINEELDVWSARGVNGHFDHPHNRPWVSVDDNVLDESARIVGANRSEIAIMNTLTSNLHFLLISFYHPTPTRFKIVMEAKAFPSDAFAFASQVQFHGFKATDAIVEIAPRDGEFNLRIEDIIATIEREGDSVALVLFSGVQYYTGQFFDLKRITDAGHAVGARVGFDLAHAVGNVPLSLHDWDVDFAAWCTYKYLNGGPGNIGGAFVHSKHDSENLPRFAGWWGSDPTTKFTMDNQFHGIPGAAGYRVSNPSVLATTSLLGSLQTFAKTSMYELRARSLLLTAYLEYLLQELDVEKPGVFRIITPSDPEARGSQLSILFVPGGTMERVFDALLERGVVTDERRPDVIRISPVPLYCTFLDVFKVYEALKEVI</sequence>
<feature type="binding site" evidence="4">
    <location>
        <position position="338"/>
    </location>
    <ligand>
        <name>pyridoxal 5'-phosphate</name>
        <dbReference type="ChEBI" id="CHEBI:597326"/>
    </ligand>
</feature>
<feature type="binding site" evidence="4">
    <location>
        <begin position="170"/>
        <end position="173"/>
    </location>
    <ligand>
        <name>pyridoxal 5'-phosphate</name>
        <dbReference type="ChEBI" id="CHEBI:597326"/>
    </ligand>
</feature>
<evidence type="ECO:0000313" key="6">
    <source>
        <dbReference type="EMBL" id="KAJ3137004.1"/>
    </source>
</evidence>
<dbReference type="PANTHER" id="PTHR14084">
    <property type="entry name" value="KYNURENINASE"/>
    <property type="match status" value="1"/>
</dbReference>
<dbReference type="GO" id="GO:0030170">
    <property type="term" value="F:pyridoxal phosphate binding"/>
    <property type="evidence" value="ECO:0007669"/>
    <property type="project" value="UniProtKB-UniRule"/>
</dbReference>
<accession>A0AAD5T7Q6</accession>
<evidence type="ECO:0000313" key="7">
    <source>
        <dbReference type="Proteomes" id="UP001211907"/>
    </source>
</evidence>
<dbReference type="InterPro" id="IPR015421">
    <property type="entry name" value="PyrdxlP-dep_Trfase_major"/>
</dbReference>
<dbReference type="GO" id="GO:0005737">
    <property type="term" value="C:cytoplasm"/>
    <property type="evidence" value="ECO:0007669"/>
    <property type="project" value="UniProtKB-SubCell"/>
</dbReference>
<dbReference type="InterPro" id="IPR015424">
    <property type="entry name" value="PyrdxlP-dep_Trfase"/>
</dbReference>
<comment type="catalytic activity">
    <reaction evidence="5">
        <text>3-hydroxy-L-kynurenine + H2O = 3-hydroxyanthranilate + L-alanine + H(+)</text>
        <dbReference type="Rhea" id="RHEA:25143"/>
        <dbReference type="ChEBI" id="CHEBI:15377"/>
        <dbReference type="ChEBI" id="CHEBI:15378"/>
        <dbReference type="ChEBI" id="CHEBI:36559"/>
        <dbReference type="ChEBI" id="CHEBI:57972"/>
        <dbReference type="ChEBI" id="CHEBI:58125"/>
        <dbReference type="EC" id="3.7.1.3"/>
    </reaction>
</comment>
<comment type="function">
    <text evidence="4 5">Catalyzes the cleavage of L-kynurenine (L-Kyn) and L-3-hydroxykynurenine (L-3OHKyn) into anthranilic acid (AA) and 3-hydroxyanthranilic acid (3-OHAA), respectively.</text>
</comment>
<feature type="binding site" evidence="4">
    <location>
        <position position="255"/>
    </location>
    <ligand>
        <name>pyridoxal 5'-phosphate</name>
        <dbReference type="ChEBI" id="CHEBI:597326"/>
    </ligand>
</feature>
<feature type="binding site" evidence="4">
    <location>
        <position position="258"/>
    </location>
    <ligand>
        <name>pyridoxal 5'-phosphate</name>
        <dbReference type="ChEBI" id="CHEBI:597326"/>
    </ligand>
</feature>
<dbReference type="NCBIfam" id="TIGR01814">
    <property type="entry name" value="kynureninase"/>
    <property type="match status" value="1"/>
</dbReference>
<dbReference type="GO" id="GO:0097053">
    <property type="term" value="P:L-kynurenine catabolic process"/>
    <property type="evidence" value="ECO:0007669"/>
    <property type="project" value="UniProtKB-UniRule"/>
</dbReference>